<dbReference type="InterPro" id="IPR000760">
    <property type="entry name" value="Inositol_monophosphatase-like"/>
</dbReference>
<evidence type="ECO:0000256" key="3">
    <source>
        <dbReference type="ARBA" id="ARBA00012633"/>
    </source>
</evidence>
<evidence type="ECO:0000313" key="11">
    <source>
        <dbReference type="EMBL" id="GAK50956.1"/>
    </source>
</evidence>
<evidence type="ECO:0000256" key="2">
    <source>
        <dbReference type="ARBA" id="ARBA00009759"/>
    </source>
</evidence>
<dbReference type="GO" id="GO:0046872">
    <property type="term" value="F:metal ion binding"/>
    <property type="evidence" value="ECO:0007669"/>
    <property type="project" value="UniProtKB-KW"/>
</dbReference>
<keyword evidence="6 10" id="KW-0460">Magnesium</keyword>
<evidence type="ECO:0000256" key="1">
    <source>
        <dbReference type="ARBA" id="ARBA00001946"/>
    </source>
</evidence>
<evidence type="ECO:0000256" key="5">
    <source>
        <dbReference type="ARBA" id="ARBA00022801"/>
    </source>
</evidence>
<evidence type="ECO:0000256" key="7">
    <source>
        <dbReference type="ARBA" id="ARBA00044466"/>
    </source>
</evidence>
<dbReference type="HOGENOM" id="CLU_033446_1_1_0"/>
<feature type="binding site" evidence="10">
    <location>
        <position position="272"/>
    </location>
    <ligand>
        <name>Mg(2+)</name>
        <dbReference type="ChEBI" id="CHEBI:18420"/>
        <label>1</label>
        <note>catalytic</note>
    </ligand>
</feature>
<dbReference type="SUPFAM" id="SSF56655">
    <property type="entry name" value="Carbohydrate phosphatase"/>
    <property type="match status" value="1"/>
</dbReference>
<comment type="similarity">
    <text evidence="2">Belongs to the inositol monophosphatase superfamily.</text>
</comment>
<dbReference type="Pfam" id="PF00459">
    <property type="entry name" value="Inositol_P"/>
    <property type="match status" value="1"/>
</dbReference>
<dbReference type="Gene3D" id="3.40.190.80">
    <property type="match status" value="1"/>
</dbReference>
<dbReference type="AlphaFoldDB" id="A0A0S6VY94"/>
<dbReference type="CDD" id="cd01517">
    <property type="entry name" value="PAP_phosphatase"/>
    <property type="match status" value="1"/>
</dbReference>
<dbReference type="InterPro" id="IPR051090">
    <property type="entry name" value="Inositol_monoP_superfamily"/>
</dbReference>
<dbReference type="Proteomes" id="UP000030700">
    <property type="component" value="Unassembled WGS sequence"/>
</dbReference>
<organism evidence="11">
    <name type="scientific">Candidatus Moduliflexus flocculans</name>
    <dbReference type="NCBI Taxonomy" id="1499966"/>
    <lineage>
        <taxon>Bacteria</taxon>
        <taxon>Candidatus Moduliflexota</taxon>
        <taxon>Candidatus Moduliflexia</taxon>
        <taxon>Candidatus Moduliflexales</taxon>
        <taxon>Candidatus Moduliflexaceae</taxon>
    </lineage>
</organism>
<dbReference type="PROSITE" id="PS00629">
    <property type="entry name" value="IMP_1"/>
    <property type="match status" value="1"/>
</dbReference>
<feature type="binding site" evidence="10">
    <location>
        <position position="128"/>
    </location>
    <ligand>
        <name>Mg(2+)</name>
        <dbReference type="ChEBI" id="CHEBI:18420"/>
        <label>1</label>
        <note>catalytic</note>
    </ligand>
</feature>
<dbReference type="STRING" id="1499966.U14_02198"/>
<keyword evidence="5" id="KW-0378">Hydrolase</keyword>
<feature type="binding site" evidence="10">
    <location>
        <position position="125"/>
    </location>
    <ligand>
        <name>Mg(2+)</name>
        <dbReference type="ChEBI" id="CHEBI:18420"/>
        <label>1</label>
        <note>catalytic</note>
    </ligand>
</feature>
<evidence type="ECO:0000313" key="12">
    <source>
        <dbReference type="Proteomes" id="UP000030700"/>
    </source>
</evidence>
<dbReference type="GO" id="GO:0008441">
    <property type="term" value="F:3'(2'),5'-bisphosphate nucleotidase activity"/>
    <property type="evidence" value="ECO:0007669"/>
    <property type="project" value="UniProtKB-EC"/>
</dbReference>
<evidence type="ECO:0000256" key="4">
    <source>
        <dbReference type="ARBA" id="ARBA00022723"/>
    </source>
</evidence>
<evidence type="ECO:0000256" key="6">
    <source>
        <dbReference type="ARBA" id="ARBA00022842"/>
    </source>
</evidence>
<name>A0A0S6VY94_9BACT</name>
<evidence type="ECO:0000256" key="10">
    <source>
        <dbReference type="PIRSR" id="PIRSR600760-2"/>
    </source>
</evidence>
<evidence type="ECO:0000256" key="8">
    <source>
        <dbReference type="ARBA" id="ARBA00044479"/>
    </source>
</evidence>
<comment type="catalytic activity">
    <reaction evidence="7">
        <text>adenosine 2',5'-bisphosphate + H2O = AMP + phosphate</text>
        <dbReference type="Rhea" id="RHEA:77643"/>
        <dbReference type="ChEBI" id="CHEBI:15377"/>
        <dbReference type="ChEBI" id="CHEBI:43474"/>
        <dbReference type="ChEBI" id="CHEBI:194156"/>
        <dbReference type="ChEBI" id="CHEBI:456215"/>
        <dbReference type="EC" id="3.1.3.7"/>
    </reaction>
    <physiologicalReaction direction="left-to-right" evidence="7">
        <dbReference type="Rhea" id="RHEA:77644"/>
    </physiologicalReaction>
</comment>
<dbReference type="PROSITE" id="PS00630">
    <property type="entry name" value="IMP_2"/>
    <property type="match status" value="1"/>
</dbReference>
<accession>A0A0S6VY94</accession>
<dbReference type="GO" id="GO:0046854">
    <property type="term" value="P:phosphatidylinositol phosphate biosynthetic process"/>
    <property type="evidence" value="ECO:0007669"/>
    <property type="project" value="InterPro"/>
</dbReference>
<dbReference type="InterPro" id="IPR020583">
    <property type="entry name" value="Inositol_monoP_metal-BS"/>
</dbReference>
<dbReference type="PANTHER" id="PTHR43200">
    <property type="entry name" value="PHOSPHATASE"/>
    <property type="match status" value="1"/>
</dbReference>
<dbReference type="InterPro" id="IPR006239">
    <property type="entry name" value="DPNP"/>
</dbReference>
<sequence>MKRYERERQAAIEAVIAACRLCSAVQHRLADEHKMSKTDTSPVTVADFGSQALIISHLRKVFAADPMVGEEEAAMLRTPEQQALKNEVIRLVRDIDPSMDETQILAMIDEGVGPCDFTQRYWTLDPIDGTKGFLRGEQYAVALALIEQGEPVLGVLGCPNLAVDPNDPTKGQGVLFIGVKGEGAFLRPLNQAQETRIHASIQTDASRTRICDSVEKEHSSHSDHARIAELLGMTTPSYRLDSQAKYGVVARGEADIYLRIIKKPNYHSCIWDHAAGVAVVKEAGGEVTDAFGHPLDFSVGRRLLKNSSIIVTNGAIHAAVLRAIRQIATP</sequence>
<dbReference type="EMBL" id="DF820456">
    <property type="protein sequence ID" value="GAK50956.1"/>
    <property type="molecule type" value="Genomic_DNA"/>
</dbReference>
<reference evidence="11" key="1">
    <citation type="journal article" date="2015" name="PeerJ">
        <title>First genomic representation of candidate bacterial phylum KSB3 points to enhanced environmental sensing as a trigger of wastewater bulking.</title>
        <authorList>
            <person name="Sekiguchi Y."/>
            <person name="Ohashi A."/>
            <person name="Parks D.H."/>
            <person name="Yamauchi T."/>
            <person name="Tyson G.W."/>
            <person name="Hugenholtz P."/>
        </authorList>
    </citation>
    <scope>NUCLEOTIDE SEQUENCE [LARGE SCALE GENOMIC DNA]</scope>
</reference>
<feature type="binding site" evidence="10">
    <location>
        <position position="127"/>
    </location>
    <ligand>
        <name>Mg(2+)</name>
        <dbReference type="ChEBI" id="CHEBI:18420"/>
        <label>1</label>
        <note>catalytic</note>
    </ligand>
</feature>
<comment type="catalytic activity">
    <reaction evidence="8">
        <text>adenosine 3',5'-bisphosphate + H2O = AMP + phosphate</text>
        <dbReference type="Rhea" id="RHEA:10040"/>
        <dbReference type="ChEBI" id="CHEBI:15377"/>
        <dbReference type="ChEBI" id="CHEBI:43474"/>
        <dbReference type="ChEBI" id="CHEBI:58343"/>
        <dbReference type="ChEBI" id="CHEBI:456215"/>
        <dbReference type="EC" id="3.1.3.7"/>
    </reaction>
    <physiologicalReaction direction="left-to-right" evidence="8">
        <dbReference type="Rhea" id="RHEA:10041"/>
    </physiologicalReaction>
</comment>
<dbReference type="InterPro" id="IPR020550">
    <property type="entry name" value="Inositol_monophosphatase_CS"/>
</dbReference>
<comment type="catalytic activity">
    <reaction evidence="9">
        <text>3'-phosphoadenylyl sulfate + H2O = adenosine 5'-phosphosulfate + phosphate</text>
        <dbReference type="Rhea" id="RHEA:77639"/>
        <dbReference type="ChEBI" id="CHEBI:15377"/>
        <dbReference type="ChEBI" id="CHEBI:43474"/>
        <dbReference type="ChEBI" id="CHEBI:58243"/>
        <dbReference type="ChEBI" id="CHEBI:58339"/>
        <dbReference type="EC" id="3.1.3.7"/>
    </reaction>
    <physiologicalReaction direction="left-to-right" evidence="9">
        <dbReference type="Rhea" id="RHEA:77640"/>
    </physiologicalReaction>
</comment>
<keyword evidence="4 10" id="KW-0479">Metal-binding</keyword>
<dbReference type="Gene3D" id="3.30.540.10">
    <property type="entry name" value="Fructose-1,6-Bisphosphatase, subunit A, domain 1"/>
    <property type="match status" value="1"/>
</dbReference>
<comment type="cofactor">
    <cofactor evidence="1 10">
        <name>Mg(2+)</name>
        <dbReference type="ChEBI" id="CHEBI:18420"/>
    </cofactor>
</comment>
<proteinExistence type="inferred from homology"/>
<dbReference type="GO" id="GO:0000103">
    <property type="term" value="P:sulfate assimilation"/>
    <property type="evidence" value="ECO:0007669"/>
    <property type="project" value="TreeGrafter"/>
</dbReference>
<dbReference type="NCBIfam" id="TIGR01330">
    <property type="entry name" value="bisphos_HAL2"/>
    <property type="match status" value="1"/>
</dbReference>
<dbReference type="PANTHER" id="PTHR43200:SF6">
    <property type="entry name" value="3'(2'),5'-BISPHOSPHATE NUCLEOTIDASE"/>
    <property type="match status" value="1"/>
</dbReference>
<keyword evidence="12" id="KW-1185">Reference proteome</keyword>
<gene>
    <name evidence="11" type="ORF">U14_02198</name>
</gene>
<evidence type="ECO:0000256" key="9">
    <source>
        <dbReference type="ARBA" id="ARBA00044484"/>
    </source>
</evidence>
<feature type="binding site" evidence="10">
    <location>
        <position position="70"/>
    </location>
    <ligand>
        <name>Mg(2+)</name>
        <dbReference type="ChEBI" id="CHEBI:18420"/>
        <label>1</label>
        <note>catalytic</note>
    </ligand>
</feature>
<dbReference type="EC" id="3.1.3.7" evidence="3"/>
<protein>
    <recommendedName>
        <fullName evidence="3">3'(2'),5'-bisphosphate nucleotidase</fullName>
        <ecNumber evidence="3">3.1.3.7</ecNumber>
    </recommendedName>
</protein>